<keyword evidence="3" id="KW-0378">Hydrolase</keyword>
<evidence type="ECO:0000313" key="7">
    <source>
        <dbReference type="Proteomes" id="UP000653305"/>
    </source>
</evidence>
<dbReference type="Gene3D" id="1.10.418.20">
    <property type="match status" value="1"/>
</dbReference>
<protein>
    <submittedName>
        <fullName evidence="6">Ubiquitin-like-specific protease 1d</fullName>
    </submittedName>
</protein>
<dbReference type="Proteomes" id="UP000653305">
    <property type="component" value="Unassembled WGS sequence"/>
</dbReference>
<dbReference type="GO" id="GO:0006508">
    <property type="term" value="P:proteolysis"/>
    <property type="evidence" value="ECO:0007669"/>
    <property type="project" value="UniProtKB-KW"/>
</dbReference>
<feature type="domain" description="Ubiquitin-like protease family profile" evidence="5">
    <location>
        <begin position="1"/>
        <end position="24"/>
    </location>
</feature>
<dbReference type="EMBL" id="BMAC01001133">
    <property type="protein sequence ID" value="GFQ05928.1"/>
    <property type="molecule type" value="Genomic_DNA"/>
</dbReference>
<comment type="caution">
    <text evidence="6">The sequence shown here is derived from an EMBL/GenBank/DDBJ whole genome shotgun (WGS) entry which is preliminary data.</text>
</comment>
<dbReference type="AlphaFoldDB" id="A0A830CZT0"/>
<evidence type="ECO:0000259" key="5">
    <source>
        <dbReference type="PROSITE" id="PS50600"/>
    </source>
</evidence>
<evidence type="ECO:0000313" key="6">
    <source>
        <dbReference type="EMBL" id="GFQ05928.1"/>
    </source>
</evidence>
<dbReference type="InterPro" id="IPR038765">
    <property type="entry name" value="Papain-like_cys_pep_sf"/>
</dbReference>
<evidence type="ECO:0000256" key="1">
    <source>
        <dbReference type="ARBA" id="ARBA00005234"/>
    </source>
</evidence>
<evidence type="ECO:0000256" key="3">
    <source>
        <dbReference type="ARBA" id="ARBA00022801"/>
    </source>
</evidence>
<dbReference type="OrthoDB" id="442460at2759"/>
<proteinExistence type="inferred from homology"/>
<dbReference type="GO" id="GO:0016926">
    <property type="term" value="P:protein desumoylation"/>
    <property type="evidence" value="ECO:0007669"/>
    <property type="project" value="UniProtKB-ARBA"/>
</dbReference>
<evidence type="ECO:0000256" key="4">
    <source>
        <dbReference type="ARBA" id="ARBA00022807"/>
    </source>
</evidence>
<dbReference type="Pfam" id="PF02902">
    <property type="entry name" value="Peptidase_C48"/>
    <property type="match status" value="1"/>
</dbReference>
<comment type="similarity">
    <text evidence="1">Belongs to the peptidase C48 family.</text>
</comment>
<organism evidence="6 7">
    <name type="scientific">Phtheirospermum japonicum</name>
    <dbReference type="NCBI Taxonomy" id="374723"/>
    <lineage>
        <taxon>Eukaryota</taxon>
        <taxon>Viridiplantae</taxon>
        <taxon>Streptophyta</taxon>
        <taxon>Embryophyta</taxon>
        <taxon>Tracheophyta</taxon>
        <taxon>Spermatophyta</taxon>
        <taxon>Magnoliopsida</taxon>
        <taxon>eudicotyledons</taxon>
        <taxon>Gunneridae</taxon>
        <taxon>Pentapetalae</taxon>
        <taxon>asterids</taxon>
        <taxon>lamiids</taxon>
        <taxon>Lamiales</taxon>
        <taxon>Orobanchaceae</taxon>
        <taxon>Orobanchaceae incertae sedis</taxon>
        <taxon>Phtheirospermum</taxon>
    </lineage>
</organism>
<dbReference type="InterPro" id="IPR003653">
    <property type="entry name" value="Peptidase_C48_C"/>
</dbReference>
<dbReference type="GO" id="GO:0008234">
    <property type="term" value="F:cysteine-type peptidase activity"/>
    <property type="evidence" value="ECO:0007669"/>
    <property type="project" value="UniProtKB-KW"/>
</dbReference>
<dbReference type="PROSITE" id="PS50600">
    <property type="entry name" value="ULP_PROTEASE"/>
    <property type="match status" value="1"/>
</dbReference>
<keyword evidence="4" id="KW-0788">Thiol protease</keyword>
<dbReference type="PANTHER" id="PTHR46915">
    <property type="entry name" value="UBIQUITIN-LIKE PROTEASE 4-RELATED"/>
    <property type="match status" value="1"/>
</dbReference>
<evidence type="ECO:0000256" key="2">
    <source>
        <dbReference type="ARBA" id="ARBA00022670"/>
    </source>
</evidence>
<gene>
    <name evidence="6" type="ORF">PHJA_002736800</name>
</gene>
<keyword evidence="7" id="KW-1185">Reference proteome</keyword>
<sequence length="76" mass="9033">MKQVPQQRNEYDCGLFVLFFMERFLEEAPERLKKKDLDMFGKQWFRPEEASGLRRKISDLLKEEFENANGGACDLD</sequence>
<keyword evidence="2 6" id="KW-0645">Protease</keyword>
<accession>A0A830CZT0</accession>
<dbReference type="SUPFAM" id="SSF54001">
    <property type="entry name" value="Cysteine proteinases"/>
    <property type="match status" value="1"/>
</dbReference>
<reference evidence="6" key="1">
    <citation type="submission" date="2020-07" db="EMBL/GenBank/DDBJ databases">
        <title>Ethylene signaling mediates host invasion by parasitic plants.</title>
        <authorList>
            <person name="Yoshida S."/>
        </authorList>
    </citation>
    <scope>NUCLEOTIDE SEQUENCE</scope>
    <source>
        <strain evidence="6">Okayama</strain>
    </source>
</reference>
<name>A0A830CZT0_9LAMI</name>
<dbReference type="PANTHER" id="PTHR46915:SF2">
    <property type="entry name" value="UBIQUITIN-LIKE PROTEASE 4"/>
    <property type="match status" value="1"/>
</dbReference>